<gene>
    <name evidence="1" type="ORF">rsdtw13_31940</name>
</gene>
<organism evidence="1 2">
    <name type="scientific">Inconstantimicrobium mannanitabidum</name>
    <dbReference type="NCBI Taxonomy" id="1604901"/>
    <lineage>
        <taxon>Bacteria</taxon>
        <taxon>Bacillati</taxon>
        <taxon>Bacillota</taxon>
        <taxon>Clostridia</taxon>
        <taxon>Eubacteriales</taxon>
        <taxon>Clostridiaceae</taxon>
        <taxon>Inconstantimicrobium</taxon>
    </lineage>
</organism>
<evidence type="ECO:0000313" key="2">
    <source>
        <dbReference type="Proteomes" id="UP001058074"/>
    </source>
</evidence>
<accession>A0ACB5RFR9</accession>
<dbReference type="Proteomes" id="UP001058074">
    <property type="component" value="Unassembled WGS sequence"/>
</dbReference>
<dbReference type="EMBL" id="BROD01000001">
    <property type="protein sequence ID" value="GKX67936.1"/>
    <property type="molecule type" value="Genomic_DNA"/>
</dbReference>
<reference evidence="1" key="1">
    <citation type="journal article" date="2025" name="Int. J. Syst. Evol. Microbiol.">
        <title>Inconstantimicrobium mannanitabidum sp. nov., a novel member of the family Clostridiaceae isolated from anoxic soil under the treatment of reductive soil disinfestation.</title>
        <authorList>
            <person name="Ueki A."/>
            <person name="Tonouchi A."/>
            <person name="Honma S."/>
            <person name="Kaku N."/>
            <person name="Ueki K."/>
        </authorList>
    </citation>
    <scope>NUCLEOTIDE SEQUENCE</scope>
    <source>
        <strain evidence="1">TW13</strain>
    </source>
</reference>
<sequence length="400" mass="43416">MFTFLLVIIYLSFISLGLPDSLLGSAWPAMYKDLAVSLSTQGVLSMLISGGTIISSLFSGKLIKRFGTGKLTFISVAMTAVALLGFSISPSFIWLCVMAIPLGLGGGSVDAALNNFVALHYKAKHMSWLHCFWGVGATVGPIIMSMFMGKSNGWKKGYFTISMIQFGLVIILFLTLSLWKTVEKVQDENEIKEEQEEADGKSSMKIPGVKLALLSFACYCAAESTAGLWGSSYLVNYKGVSVGDAARWISLFYIGITAGRFLSGFFTMKFSNSTLIRGGQVLCIIGAVVLLMPLPTSFSMLGLILFGLGCAPIYPSMIHDTPKRFGKNASQAIIGLQMAFAYMGSTFMPPLFGILVSKISIGVFPCFLLAYVFIMIISSEKINKLISRKQKTAEKIEMKV</sequence>
<keyword evidence="2" id="KW-1185">Reference proteome</keyword>
<name>A0ACB5RFR9_9CLOT</name>
<comment type="caution">
    <text evidence="1">The sequence shown here is derived from an EMBL/GenBank/DDBJ whole genome shotgun (WGS) entry which is preliminary data.</text>
</comment>
<proteinExistence type="predicted"/>
<protein>
    <submittedName>
        <fullName evidence="1">MFS transporter</fullName>
    </submittedName>
</protein>
<evidence type="ECO:0000313" key="1">
    <source>
        <dbReference type="EMBL" id="GKX67936.1"/>
    </source>
</evidence>